<evidence type="ECO:0000256" key="3">
    <source>
        <dbReference type="ARBA" id="ARBA00023125"/>
    </source>
</evidence>
<evidence type="ECO:0000256" key="1">
    <source>
        <dbReference type="ARBA" id="ARBA00009437"/>
    </source>
</evidence>
<dbReference type="InterPro" id="IPR036388">
    <property type="entry name" value="WH-like_DNA-bd_sf"/>
</dbReference>
<dbReference type="PANTHER" id="PTHR30346">
    <property type="entry name" value="TRANSCRIPTIONAL DUAL REGULATOR HCAR-RELATED"/>
    <property type="match status" value="1"/>
</dbReference>
<dbReference type="InterPro" id="IPR036390">
    <property type="entry name" value="WH_DNA-bd_sf"/>
</dbReference>
<dbReference type="PROSITE" id="PS50931">
    <property type="entry name" value="HTH_LYSR"/>
    <property type="match status" value="1"/>
</dbReference>
<dbReference type="InterPro" id="IPR000847">
    <property type="entry name" value="LysR_HTH_N"/>
</dbReference>
<protein>
    <submittedName>
        <fullName evidence="6">LysR family transcriptional regulator</fullName>
    </submittedName>
</protein>
<sequence length="281" mass="30381">MNPADLRRAAAFYAIAKAGGVTAAARTIGKSPPAVHADLRRFERSVGAVLVERFGRGMRLTPSGRILYEAVGRAFAELDRAAGEVAAGNFDSPLRIGAVPGFGRYVLADRLLAALPVKRRMVLRTGSHDQLVEMLAAGEVDLIVSYRPVIAAPFECEAVAIEQLGLIAPSGLESFDPHALAAGRWVTYEEYEFVFAKWFAAVLGHQPEHITRGDHHDELEEAFASVRAGRGYTIAPVEAVGPGLVVLGTLVSNSVYLCGSRQRMRSDDSRLLRQILATCRD</sequence>
<keyword evidence="3" id="KW-0238">DNA-binding</keyword>
<evidence type="ECO:0000256" key="4">
    <source>
        <dbReference type="ARBA" id="ARBA00023163"/>
    </source>
</evidence>
<dbReference type="KEGG" id="spai:FPZ24_03830"/>
<dbReference type="SUPFAM" id="SSF53850">
    <property type="entry name" value="Periplasmic binding protein-like II"/>
    <property type="match status" value="1"/>
</dbReference>
<evidence type="ECO:0000313" key="6">
    <source>
        <dbReference type="EMBL" id="QDZ06715.1"/>
    </source>
</evidence>
<feature type="domain" description="HTH lysR-type" evidence="5">
    <location>
        <begin position="1"/>
        <end position="61"/>
    </location>
</feature>
<dbReference type="AlphaFoldDB" id="A0A5B8LG25"/>
<organism evidence="6 7">
    <name type="scientific">Sphingomonas panacisoli</name>
    <dbReference type="NCBI Taxonomy" id="1813879"/>
    <lineage>
        <taxon>Bacteria</taxon>
        <taxon>Pseudomonadati</taxon>
        <taxon>Pseudomonadota</taxon>
        <taxon>Alphaproteobacteria</taxon>
        <taxon>Sphingomonadales</taxon>
        <taxon>Sphingomonadaceae</taxon>
        <taxon>Sphingomonas</taxon>
    </lineage>
</organism>
<evidence type="ECO:0000256" key="2">
    <source>
        <dbReference type="ARBA" id="ARBA00023015"/>
    </source>
</evidence>
<dbReference type="Gene3D" id="1.10.10.10">
    <property type="entry name" value="Winged helix-like DNA-binding domain superfamily/Winged helix DNA-binding domain"/>
    <property type="match status" value="1"/>
</dbReference>
<evidence type="ECO:0000259" key="5">
    <source>
        <dbReference type="PROSITE" id="PS50931"/>
    </source>
</evidence>
<dbReference type="Gene3D" id="3.40.190.10">
    <property type="entry name" value="Periplasmic binding protein-like II"/>
    <property type="match status" value="2"/>
</dbReference>
<dbReference type="GO" id="GO:0003677">
    <property type="term" value="F:DNA binding"/>
    <property type="evidence" value="ECO:0007669"/>
    <property type="project" value="UniProtKB-KW"/>
</dbReference>
<name>A0A5B8LG25_9SPHN</name>
<dbReference type="GO" id="GO:0032993">
    <property type="term" value="C:protein-DNA complex"/>
    <property type="evidence" value="ECO:0007669"/>
    <property type="project" value="TreeGrafter"/>
</dbReference>
<keyword evidence="7" id="KW-1185">Reference proteome</keyword>
<evidence type="ECO:0000313" key="7">
    <source>
        <dbReference type="Proteomes" id="UP000315673"/>
    </source>
</evidence>
<dbReference type="GO" id="GO:0003700">
    <property type="term" value="F:DNA-binding transcription factor activity"/>
    <property type="evidence" value="ECO:0007669"/>
    <property type="project" value="InterPro"/>
</dbReference>
<dbReference type="InterPro" id="IPR005119">
    <property type="entry name" value="LysR_subst-bd"/>
</dbReference>
<proteinExistence type="inferred from homology"/>
<reference evidence="6 7" key="1">
    <citation type="submission" date="2019-07" db="EMBL/GenBank/DDBJ databases">
        <title>Full genome sequence of Sphingomonas sp. 4R-6-7(HKS19).</title>
        <authorList>
            <person name="Im W.-T."/>
        </authorList>
    </citation>
    <scope>NUCLEOTIDE SEQUENCE [LARGE SCALE GENOMIC DNA]</scope>
    <source>
        <strain evidence="6 7">HKS19</strain>
    </source>
</reference>
<dbReference type="SUPFAM" id="SSF46785">
    <property type="entry name" value="Winged helix' DNA-binding domain"/>
    <property type="match status" value="1"/>
</dbReference>
<accession>A0A5B8LG25</accession>
<keyword evidence="4" id="KW-0804">Transcription</keyword>
<comment type="similarity">
    <text evidence="1">Belongs to the LysR transcriptional regulatory family.</text>
</comment>
<dbReference type="OrthoDB" id="9775392at2"/>
<dbReference type="RefSeq" id="WP_146569799.1">
    <property type="nucleotide sequence ID" value="NZ_CP042306.1"/>
</dbReference>
<gene>
    <name evidence="6" type="ORF">FPZ24_03830</name>
</gene>
<dbReference type="PANTHER" id="PTHR30346:SF28">
    <property type="entry name" value="HTH-TYPE TRANSCRIPTIONAL REGULATOR CYNR"/>
    <property type="match status" value="1"/>
</dbReference>
<dbReference type="CDD" id="cd05466">
    <property type="entry name" value="PBP2_LTTR_substrate"/>
    <property type="match status" value="1"/>
</dbReference>
<keyword evidence="2" id="KW-0805">Transcription regulation</keyword>
<dbReference type="EMBL" id="CP042306">
    <property type="protein sequence ID" value="QDZ06715.1"/>
    <property type="molecule type" value="Genomic_DNA"/>
</dbReference>
<dbReference type="Pfam" id="PF03466">
    <property type="entry name" value="LysR_substrate"/>
    <property type="match status" value="1"/>
</dbReference>
<dbReference type="Proteomes" id="UP000315673">
    <property type="component" value="Chromosome"/>
</dbReference>
<dbReference type="Pfam" id="PF00126">
    <property type="entry name" value="HTH_1"/>
    <property type="match status" value="1"/>
</dbReference>